<sequence length="33" mass="3663">MVLHMGAQPQASCRLPNKGVTWTKDHTGIFLQP</sequence>
<dbReference type="EMBL" id="GBXM01042411">
    <property type="protein sequence ID" value="JAH66166.1"/>
    <property type="molecule type" value="Transcribed_RNA"/>
</dbReference>
<reference evidence="1" key="1">
    <citation type="submission" date="2014-11" db="EMBL/GenBank/DDBJ databases">
        <authorList>
            <person name="Amaro Gonzalez C."/>
        </authorList>
    </citation>
    <scope>NUCLEOTIDE SEQUENCE</scope>
</reference>
<organism evidence="1">
    <name type="scientific">Anguilla anguilla</name>
    <name type="common">European freshwater eel</name>
    <name type="synonym">Muraena anguilla</name>
    <dbReference type="NCBI Taxonomy" id="7936"/>
    <lineage>
        <taxon>Eukaryota</taxon>
        <taxon>Metazoa</taxon>
        <taxon>Chordata</taxon>
        <taxon>Craniata</taxon>
        <taxon>Vertebrata</taxon>
        <taxon>Euteleostomi</taxon>
        <taxon>Actinopterygii</taxon>
        <taxon>Neopterygii</taxon>
        <taxon>Teleostei</taxon>
        <taxon>Anguilliformes</taxon>
        <taxon>Anguillidae</taxon>
        <taxon>Anguilla</taxon>
    </lineage>
</organism>
<protein>
    <submittedName>
        <fullName evidence="1">Uncharacterized protein</fullName>
    </submittedName>
</protein>
<accession>A0A0E9UKA9</accession>
<dbReference type="AlphaFoldDB" id="A0A0E9UKA9"/>
<evidence type="ECO:0000313" key="1">
    <source>
        <dbReference type="EMBL" id="JAH66166.1"/>
    </source>
</evidence>
<reference evidence="1" key="2">
    <citation type="journal article" date="2015" name="Fish Shellfish Immunol.">
        <title>Early steps in the European eel (Anguilla anguilla)-Vibrio vulnificus interaction in the gills: Role of the RtxA13 toxin.</title>
        <authorList>
            <person name="Callol A."/>
            <person name="Pajuelo D."/>
            <person name="Ebbesson L."/>
            <person name="Teles M."/>
            <person name="MacKenzie S."/>
            <person name="Amaro C."/>
        </authorList>
    </citation>
    <scope>NUCLEOTIDE SEQUENCE</scope>
</reference>
<name>A0A0E9UKA9_ANGAN</name>
<proteinExistence type="predicted"/>